<dbReference type="PANTHER" id="PTHR12818:SF0">
    <property type="entry name" value="TRNA (ADENINE(37)-N6)-METHYLTRANSFERASE"/>
    <property type="match status" value="1"/>
</dbReference>
<dbReference type="Pfam" id="PF01980">
    <property type="entry name" value="TrmO_N"/>
    <property type="match status" value="1"/>
</dbReference>
<dbReference type="RefSeq" id="WP_115897107.1">
    <property type="nucleotide sequence ID" value="NZ_QUNG01000004.1"/>
</dbReference>
<dbReference type="Gene3D" id="3.30.2310.10">
    <property type="entry name" value="YaeB-like"/>
    <property type="match status" value="1"/>
</dbReference>
<reference evidence="4 5" key="1">
    <citation type="submission" date="2018-08" db="EMBL/GenBank/DDBJ databases">
        <title>Genomic Encyclopedia of Type Strains, Phase III (KMG-III): the genomes of soil and plant-associated and newly described type strains.</title>
        <authorList>
            <person name="Whitman W."/>
        </authorList>
    </citation>
    <scope>NUCLEOTIDE SEQUENCE [LARGE SCALE GENOMIC DNA]</scope>
    <source>
        <strain evidence="4 5">CECT 7375</strain>
    </source>
</reference>
<dbReference type="CDD" id="cd09281">
    <property type="entry name" value="UPF0066"/>
    <property type="match status" value="1"/>
</dbReference>
<name>A0A3E0DQN8_9GAMM</name>
<dbReference type="Proteomes" id="UP000256542">
    <property type="component" value="Unassembled WGS sequence"/>
</dbReference>
<dbReference type="InterPro" id="IPR023368">
    <property type="entry name" value="UPF0066_cons_site"/>
</dbReference>
<dbReference type="PANTHER" id="PTHR12818">
    <property type="entry name" value="TRNA (ADENINE(37)-N6)-METHYLTRANSFERASE"/>
    <property type="match status" value="1"/>
</dbReference>
<evidence type="ECO:0000256" key="2">
    <source>
        <dbReference type="ARBA" id="ARBA00033753"/>
    </source>
</evidence>
<gene>
    <name evidence="4" type="ORF">DFP81_10480</name>
</gene>
<evidence type="ECO:0000256" key="1">
    <source>
        <dbReference type="ARBA" id="ARBA00022691"/>
    </source>
</evidence>
<dbReference type="NCBIfam" id="TIGR00104">
    <property type="entry name" value="tRNA_TsaA"/>
    <property type="match status" value="1"/>
</dbReference>
<dbReference type="OrthoDB" id="9804309at2"/>
<dbReference type="Pfam" id="PF18389">
    <property type="entry name" value="TrmO_C"/>
    <property type="match status" value="1"/>
</dbReference>
<dbReference type="SUPFAM" id="SSF118196">
    <property type="entry name" value="YaeB-like"/>
    <property type="match status" value="1"/>
</dbReference>
<feature type="domain" description="TsaA-like" evidence="3">
    <location>
        <begin position="9"/>
        <end position="150"/>
    </location>
</feature>
<comment type="caution">
    <text evidence="4">The sequence shown here is derived from an EMBL/GenBank/DDBJ whole genome shotgun (WGS) entry which is preliminary data.</text>
</comment>
<keyword evidence="1" id="KW-0949">S-adenosyl-L-methionine</keyword>
<keyword evidence="4" id="KW-0489">Methyltransferase</keyword>
<keyword evidence="5" id="KW-1185">Reference proteome</keyword>
<dbReference type="AlphaFoldDB" id="A0A3E0DQN8"/>
<dbReference type="InterPro" id="IPR041369">
    <property type="entry name" value="TrmO_C"/>
</dbReference>
<evidence type="ECO:0000313" key="5">
    <source>
        <dbReference type="Proteomes" id="UP000256542"/>
    </source>
</evidence>
<evidence type="ECO:0000313" key="4">
    <source>
        <dbReference type="EMBL" id="REG84201.1"/>
    </source>
</evidence>
<dbReference type="GO" id="GO:0032259">
    <property type="term" value="P:methylation"/>
    <property type="evidence" value="ECO:0007669"/>
    <property type="project" value="UniProtKB-KW"/>
</dbReference>
<dbReference type="GO" id="GO:0089715">
    <property type="term" value="F:tRNA (L-threonylcarbamoyladenosine(37)-C2) methyltransferase activity"/>
    <property type="evidence" value="ECO:0007669"/>
    <property type="project" value="TreeGrafter"/>
</dbReference>
<dbReference type="InterPro" id="IPR023370">
    <property type="entry name" value="TrmO-like_N"/>
</dbReference>
<protein>
    <submittedName>
        <fullName evidence="4">tRNA-Thr(GGU) m(6)t(6)A37 methyltransferase TsaA</fullName>
    </submittedName>
</protein>
<dbReference type="InterPro" id="IPR036414">
    <property type="entry name" value="YaeB_N_sf"/>
</dbReference>
<dbReference type="Gene3D" id="2.40.30.70">
    <property type="entry name" value="YaeB-like"/>
    <property type="match status" value="1"/>
</dbReference>
<dbReference type="PROSITE" id="PS51668">
    <property type="entry name" value="TSAA_2"/>
    <property type="match status" value="1"/>
</dbReference>
<keyword evidence="4" id="KW-0808">Transferase</keyword>
<organism evidence="4 5">
    <name type="scientific">Marinomonas pollencensis</name>
    <dbReference type="NCBI Taxonomy" id="491954"/>
    <lineage>
        <taxon>Bacteria</taxon>
        <taxon>Pseudomonadati</taxon>
        <taxon>Pseudomonadota</taxon>
        <taxon>Gammaproteobacteria</taxon>
        <taxon>Oceanospirillales</taxon>
        <taxon>Oceanospirillaceae</taxon>
        <taxon>Marinomonas</taxon>
    </lineage>
</organism>
<dbReference type="InterPro" id="IPR040372">
    <property type="entry name" value="YaeB-like"/>
</dbReference>
<dbReference type="EMBL" id="QUNG01000004">
    <property type="protein sequence ID" value="REG84201.1"/>
    <property type="molecule type" value="Genomic_DNA"/>
</dbReference>
<proteinExistence type="inferred from homology"/>
<dbReference type="PROSITE" id="PS01318">
    <property type="entry name" value="TSAA_1"/>
    <property type="match status" value="1"/>
</dbReference>
<sequence>MSAPAHFTLNPIGIVHSCYKEKFGIPRQPGLVTESTASIELLPPFNRLDTLDGLEDFSHIWVQFIFHATMKENWKAKVRPPRLGGKEKIGVFATRATHRPNPIGLSVIKLGAIYQKSNRIFIELLGADLLDGTPVLDIKPYIPYADSIPEAKGGFAPLPDRTTLVVFSPLAKTQCDHYQSLHKRDIQTLIKQVIEQDPRPSYLQQKEGKEHGITLWDLNIRWRAHPEYFEVLHIEPSPIGETNE</sequence>
<evidence type="ECO:0000259" key="3">
    <source>
        <dbReference type="PROSITE" id="PS51668"/>
    </source>
</evidence>
<dbReference type="InterPro" id="IPR036413">
    <property type="entry name" value="YaeB-like_sf"/>
</dbReference>
<accession>A0A3E0DQN8</accession>
<comment type="similarity">
    <text evidence="2">Belongs to the tRNA methyltransferase O family.</text>
</comment>